<dbReference type="Gene3D" id="3.40.190.10">
    <property type="entry name" value="Periplasmic binding protein-like II"/>
    <property type="match status" value="2"/>
</dbReference>
<evidence type="ECO:0000256" key="3">
    <source>
        <dbReference type="ARBA" id="ARBA00023125"/>
    </source>
</evidence>
<accession>A0ABM9FD02</accession>
<dbReference type="PRINTS" id="PR00039">
    <property type="entry name" value="HTHLYSR"/>
</dbReference>
<dbReference type="InterPro" id="IPR005119">
    <property type="entry name" value="LysR_subst-bd"/>
</dbReference>
<dbReference type="PANTHER" id="PTHR30346">
    <property type="entry name" value="TRANSCRIPTIONAL DUAL REGULATOR HCAR-RELATED"/>
    <property type="match status" value="1"/>
</dbReference>
<dbReference type="Pfam" id="PF00126">
    <property type="entry name" value="HTH_1"/>
    <property type="match status" value="1"/>
</dbReference>
<comment type="caution">
    <text evidence="6">The sequence shown here is derived from an EMBL/GenBank/DDBJ whole genome shotgun (WGS) entry which is preliminary data.</text>
</comment>
<keyword evidence="4" id="KW-0804">Transcription</keyword>
<dbReference type="SUPFAM" id="SSF46785">
    <property type="entry name" value="Winged helix' DNA-binding domain"/>
    <property type="match status" value="1"/>
</dbReference>
<sequence>MELRHLRYFVAVAQELNFTRAAEKLHTSQPSLSSQIRDLEQCVGVSLLERDKRKVTLTTAGECFLTDALAILDQAEQAKARARNAALLGNHLVIGFVPSAEVNLLPKVMPLLRLRQPETQIELVSLITTQQEEKLRSGELDVGLMRHPIYNPEIDYLELFHEPLAVVMPATHPLARERKISAAQLNGVDFISTDPAYSGALASIVDKWLTDQQCQPKIVQMATNILVTMNLVGMGLGVSLIPGYMQSFNTGQVVFRPLADDAPTIALLMAWKKGELKPALRDFIDIVKTRCELL</sequence>
<dbReference type="PROSITE" id="PS50931">
    <property type="entry name" value="HTH_LYSR"/>
    <property type="match status" value="1"/>
</dbReference>
<evidence type="ECO:0000256" key="1">
    <source>
        <dbReference type="ARBA" id="ARBA00009437"/>
    </source>
</evidence>
<dbReference type="InterPro" id="IPR000847">
    <property type="entry name" value="LysR_HTH_N"/>
</dbReference>
<dbReference type="Pfam" id="PF03466">
    <property type="entry name" value="LysR_substrate"/>
    <property type="match status" value="1"/>
</dbReference>
<dbReference type="PANTHER" id="PTHR30346:SF0">
    <property type="entry name" value="HCA OPERON TRANSCRIPTIONAL ACTIVATOR HCAR"/>
    <property type="match status" value="1"/>
</dbReference>
<evidence type="ECO:0000259" key="5">
    <source>
        <dbReference type="PROSITE" id="PS50931"/>
    </source>
</evidence>
<feature type="domain" description="HTH lysR-type" evidence="5">
    <location>
        <begin position="1"/>
        <end position="58"/>
    </location>
</feature>
<keyword evidence="2" id="KW-0805">Transcription regulation</keyword>
<dbReference type="GO" id="GO:0003677">
    <property type="term" value="F:DNA binding"/>
    <property type="evidence" value="ECO:0007669"/>
    <property type="project" value="UniProtKB-KW"/>
</dbReference>
<dbReference type="Proteomes" id="UP001152651">
    <property type="component" value="Unassembled WGS sequence"/>
</dbReference>
<evidence type="ECO:0000256" key="2">
    <source>
        <dbReference type="ARBA" id="ARBA00023015"/>
    </source>
</evidence>
<reference evidence="6" key="1">
    <citation type="submission" date="2022-05" db="EMBL/GenBank/DDBJ databases">
        <authorList>
            <person name="Blom J."/>
        </authorList>
    </citation>
    <scope>NUCLEOTIDE SEQUENCE</scope>
    <source>
        <strain evidence="6">Type strain: CPO20170097</strain>
    </source>
</reference>
<evidence type="ECO:0000313" key="6">
    <source>
        <dbReference type="EMBL" id="CAH6661088.1"/>
    </source>
</evidence>
<evidence type="ECO:0000256" key="4">
    <source>
        <dbReference type="ARBA" id="ARBA00023163"/>
    </source>
</evidence>
<dbReference type="NCBIfam" id="NF007385">
    <property type="entry name" value="PRK09906.1"/>
    <property type="match status" value="1"/>
</dbReference>
<dbReference type="EMBL" id="CALSBS010000019">
    <property type="protein sequence ID" value="CAH6661088.1"/>
    <property type="molecule type" value="Genomic_DNA"/>
</dbReference>
<keyword evidence="7" id="KW-1185">Reference proteome</keyword>
<dbReference type="RefSeq" id="WP_253898718.1">
    <property type="nucleotide sequence ID" value="NZ_CALSBS010000019.1"/>
</dbReference>
<keyword evidence="3 6" id="KW-0238">DNA-binding</keyword>
<protein>
    <submittedName>
        <fullName evidence="6">DNA-binding transcriptional regulator HcaR</fullName>
    </submittedName>
</protein>
<dbReference type="Gene3D" id="1.10.10.10">
    <property type="entry name" value="Winged helix-like DNA-binding domain superfamily/Winged helix DNA-binding domain"/>
    <property type="match status" value="1"/>
</dbReference>
<dbReference type="InterPro" id="IPR036388">
    <property type="entry name" value="WH-like_DNA-bd_sf"/>
</dbReference>
<dbReference type="SUPFAM" id="SSF53850">
    <property type="entry name" value="Periplasmic binding protein-like II"/>
    <property type="match status" value="1"/>
</dbReference>
<dbReference type="InterPro" id="IPR036390">
    <property type="entry name" value="WH_DNA-bd_sf"/>
</dbReference>
<name>A0ABM9FD02_9ENTR</name>
<proteinExistence type="inferred from homology"/>
<gene>
    <name evidence="6" type="ORF">FBBNIHIM_18440</name>
</gene>
<organism evidence="6 7">
    <name type="scientific">Pseudocitrobacter vendiensis</name>
    <dbReference type="NCBI Taxonomy" id="2488306"/>
    <lineage>
        <taxon>Bacteria</taxon>
        <taxon>Pseudomonadati</taxon>
        <taxon>Pseudomonadota</taxon>
        <taxon>Gammaproteobacteria</taxon>
        <taxon>Enterobacterales</taxon>
        <taxon>Enterobacteriaceae</taxon>
        <taxon>Pseudocitrobacter</taxon>
    </lineage>
</organism>
<evidence type="ECO:0000313" key="7">
    <source>
        <dbReference type="Proteomes" id="UP001152651"/>
    </source>
</evidence>
<comment type="similarity">
    <text evidence="1">Belongs to the LysR transcriptional regulatory family.</text>
</comment>